<gene>
    <name evidence="1" type="primary">SPC98</name>
    <name evidence="1" type="ORF">M8818_004179</name>
</gene>
<evidence type="ECO:0000313" key="2">
    <source>
        <dbReference type="Proteomes" id="UP001320706"/>
    </source>
</evidence>
<dbReference type="EMBL" id="JAMKPW020000020">
    <property type="protein sequence ID" value="KAK8207926.1"/>
    <property type="molecule type" value="Genomic_DNA"/>
</dbReference>
<proteinExistence type="predicted"/>
<organism evidence="1 2">
    <name type="scientific">Zalaria obscura</name>
    <dbReference type="NCBI Taxonomy" id="2024903"/>
    <lineage>
        <taxon>Eukaryota</taxon>
        <taxon>Fungi</taxon>
        <taxon>Dikarya</taxon>
        <taxon>Ascomycota</taxon>
        <taxon>Pezizomycotina</taxon>
        <taxon>Dothideomycetes</taxon>
        <taxon>Dothideomycetidae</taxon>
        <taxon>Dothideales</taxon>
        <taxon>Zalariaceae</taxon>
        <taxon>Zalaria</taxon>
    </lineage>
</organism>
<comment type="caution">
    <text evidence="1">The sequence shown here is derived from an EMBL/GenBank/DDBJ whole genome shotgun (WGS) entry which is preliminary data.</text>
</comment>
<reference evidence="1" key="1">
    <citation type="submission" date="2024-02" db="EMBL/GenBank/DDBJ databases">
        <title>Metagenome Assembled Genome of Zalaria obscura JY119.</title>
        <authorList>
            <person name="Vighnesh L."/>
            <person name="Jagadeeshwari U."/>
            <person name="Venkata Ramana C."/>
            <person name="Sasikala C."/>
        </authorList>
    </citation>
    <scope>NUCLEOTIDE SEQUENCE</scope>
    <source>
        <strain evidence="1">JY119</strain>
    </source>
</reference>
<name>A0ACC3SGX1_9PEZI</name>
<protein>
    <submittedName>
        <fullName evidence="1">Microtubule-nucleating Tub4p (Gamma-tubulin) complex component</fullName>
    </submittedName>
</protein>
<sequence>MASRTARIDDALQHLLLRLLPPPESASTTPLTEDEEDARFDAALSRARDILDKAEAGNGSGNGNGKEEDVGFVAEGIRGRLVRSRSGTEDARRFEGLYGRLMTQPVLERKGGILRFLEGVGEVGEGVEGAGGRREQQQEEEERETNGGAEERGSHARYERVERERERQYTVDSPAFNEAFSRNGLPRLPRAEGPESTRQPSSRERERDRPSLRPSQLRKEQEQSQDESVDEKIREPVPEAPSEAALLRDLPFTLQGLSSTNLAFSDTTTASLNLPPSLPLPIISLLHTLAEPSLLYRSLAGFVDSNEGGLVGQSLRSAIGVELRAYLGLVATLEGQIRRALKGLDEEGVGQKGLGKAGVTLKRCVVWTREATMGLRLMSLIVEEAKGKKGGELISLIHAFSSTHGDPFVSTFSSRLLEHVTKPFYTMLRHWIYDGELEDPFQEFFVSLNQDNLDLDPRRGGATSVWEDKYKLNESQIPTIITQDFAKKVFLIGKSLNFIRYGCNDSAWVESHSKEQSHDLAYGDTAALESSIDEAYALTMARLIRLMSAKFNLFEHLSALKKYLLLGAGDFIALLMESLSSALDRPANSQYRHTLTAQLEHAIRNSNAQFDSPDVLRRLDARMLELSHGEIGWDVFTLEYRVDSPLDVVVTPWAAKQYLKVFNFLWRVKRVEFALGQTWRRCMTGARGVLAAISEGESADGGLAKEWKMARGGIAEMVHFVDQLQYYILFEVIEKGWEGLLGEMKKPDATLDTLITAHTSYLLSITRKGLLATSSTSTSDKINFTSQLHELLKLMLAYKDAVDALYSHSVADFTRRQDRAAKISSRTAQGSWGVSERDDDLPTPRSASALNRNNDSDSPIPPLLPLNSSGNSTDDSASVLESLRRRLRGLETEFRARVNVLLGDLAYQPDTDMRFLGVVMNFNDVYAPVRRRRGGKERERERGRGGQGQGAGESVRA</sequence>
<keyword evidence="2" id="KW-1185">Reference proteome</keyword>
<evidence type="ECO:0000313" key="1">
    <source>
        <dbReference type="EMBL" id="KAK8207926.1"/>
    </source>
</evidence>
<dbReference type="Proteomes" id="UP001320706">
    <property type="component" value="Unassembled WGS sequence"/>
</dbReference>
<accession>A0ACC3SGX1</accession>